<dbReference type="InterPro" id="IPR038538">
    <property type="entry name" value="MTERF_sf"/>
</dbReference>
<dbReference type="FunFam" id="1.25.70.10:FF:000009">
    <property type="entry name" value="BnaA09g42960D protein"/>
    <property type="match status" value="1"/>
</dbReference>
<evidence type="ECO:0000256" key="2">
    <source>
        <dbReference type="ARBA" id="ARBA00022472"/>
    </source>
</evidence>
<keyword evidence="2" id="KW-0806">Transcription termination</keyword>
<dbReference type="InterPro" id="IPR003690">
    <property type="entry name" value="MTERF"/>
</dbReference>
<evidence type="ECO:0000256" key="3">
    <source>
        <dbReference type="ARBA" id="ARBA00022946"/>
    </source>
</evidence>
<evidence type="ECO:0000256" key="1">
    <source>
        <dbReference type="ARBA" id="ARBA00007692"/>
    </source>
</evidence>
<evidence type="ECO:0000313" key="4">
    <source>
        <dbReference type="EMBL" id="KAK3195501.1"/>
    </source>
</evidence>
<gene>
    <name evidence="4" type="ORF">Dsin_026811</name>
</gene>
<accession>A0AAD9ZYZ6</accession>
<sequence length="476" mass="55393">MSTQRLADFIDHVMIKAAALKKLPEFSDSTFNVRAKHVIEDSNVVPLIRWLKHNNLSYPRITKLICMSRGNLESIRRLADWLKSVHVKGEFLGVAFLKSGGNILDRSNEELDEIVDYLESKGVRRDWMGYVMSRCPQLLCYSIEEVKTRVAFYMDMGMNERDFGTMVFDYPRVLGFFSMEEMNQKVTYMKEFGLSTEDVGRLIAFKPQLMGCSIEERWKPLVKYLYYLGISRDGMRRMLIIKPMVFCVDLEATIVPKVQFFRDIGVRDDGVANMLVKFPPLLTYSLYKKIRPVVIFLMTRAGVSETDIGKCVALGPELMGCSIGNKLDVNVKYFLSLGIRIQQLGEMIADFPMLLRYNIDLLRPKYRYLRRTMVRPLQDLIEFPRFFSYSLEDRIIPRHKVMVENQVNFKLRYMLACSDEEFDQKVADKIEKRRRFESGLLDEDLINSENSYSKPLAIDSSMDTEFDYSSNEDSES</sequence>
<dbReference type="GO" id="GO:0006353">
    <property type="term" value="P:DNA-templated transcription termination"/>
    <property type="evidence" value="ECO:0007669"/>
    <property type="project" value="UniProtKB-KW"/>
</dbReference>
<dbReference type="PANTHER" id="PTHR13068">
    <property type="entry name" value="CGI-12 PROTEIN-RELATED"/>
    <property type="match status" value="1"/>
</dbReference>
<comment type="caution">
    <text evidence="4">The sequence shown here is derived from an EMBL/GenBank/DDBJ whole genome shotgun (WGS) entry which is preliminary data.</text>
</comment>
<protein>
    <submittedName>
        <fullName evidence="4">Uncharacterized protein</fullName>
    </submittedName>
</protein>
<dbReference type="GO" id="GO:0003676">
    <property type="term" value="F:nucleic acid binding"/>
    <property type="evidence" value="ECO:0007669"/>
    <property type="project" value="InterPro"/>
</dbReference>
<reference evidence="4" key="1">
    <citation type="journal article" date="2023" name="Plant J.">
        <title>Genome sequences and population genomics provide insights into the demographic history, inbreeding, and mutation load of two 'living fossil' tree species of Dipteronia.</title>
        <authorList>
            <person name="Feng Y."/>
            <person name="Comes H.P."/>
            <person name="Chen J."/>
            <person name="Zhu S."/>
            <person name="Lu R."/>
            <person name="Zhang X."/>
            <person name="Li P."/>
            <person name="Qiu J."/>
            <person name="Olsen K.M."/>
            <person name="Qiu Y."/>
        </authorList>
    </citation>
    <scope>NUCLEOTIDE SEQUENCE</scope>
    <source>
        <strain evidence="4">NBL</strain>
    </source>
</reference>
<dbReference type="EMBL" id="JANJYJ010000008">
    <property type="protein sequence ID" value="KAK3195501.1"/>
    <property type="molecule type" value="Genomic_DNA"/>
</dbReference>
<keyword evidence="2" id="KW-0804">Transcription</keyword>
<evidence type="ECO:0000313" key="5">
    <source>
        <dbReference type="Proteomes" id="UP001281410"/>
    </source>
</evidence>
<name>A0AAD9ZYZ6_9ROSI</name>
<comment type="similarity">
    <text evidence="1">Belongs to the mTERF family.</text>
</comment>
<dbReference type="Gene3D" id="1.25.70.10">
    <property type="entry name" value="Transcription termination factor 3, mitochondrial"/>
    <property type="match status" value="1"/>
</dbReference>
<proteinExistence type="inferred from homology"/>
<keyword evidence="2" id="KW-0805">Transcription regulation</keyword>
<dbReference type="AlphaFoldDB" id="A0AAD9ZYZ6"/>
<organism evidence="4 5">
    <name type="scientific">Dipteronia sinensis</name>
    <dbReference type="NCBI Taxonomy" id="43782"/>
    <lineage>
        <taxon>Eukaryota</taxon>
        <taxon>Viridiplantae</taxon>
        <taxon>Streptophyta</taxon>
        <taxon>Embryophyta</taxon>
        <taxon>Tracheophyta</taxon>
        <taxon>Spermatophyta</taxon>
        <taxon>Magnoliopsida</taxon>
        <taxon>eudicotyledons</taxon>
        <taxon>Gunneridae</taxon>
        <taxon>Pentapetalae</taxon>
        <taxon>rosids</taxon>
        <taxon>malvids</taxon>
        <taxon>Sapindales</taxon>
        <taxon>Sapindaceae</taxon>
        <taxon>Hippocastanoideae</taxon>
        <taxon>Acereae</taxon>
        <taxon>Dipteronia</taxon>
    </lineage>
</organism>
<dbReference type="PANTHER" id="PTHR13068:SF98">
    <property type="entry name" value="TRANSCRIPTION TERMINATION FACTOR MTERF2, CHLOROPLASTIC"/>
    <property type="match status" value="1"/>
</dbReference>
<dbReference type="Proteomes" id="UP001281410">
    <property type="component" value="Unassembled WGS sequence"/>
</dbReference>
<keyword evidence="3" id="KW-0809">Transit peptide</keyword>
<dbReference type="Pfam" id="PF02536">
    <property type="entry name" value="mTERF"/>
    <property type="match status" value="1"/>
</dbReference>
<dbReference type="SMART" id="SM00733">
    <property type="entry name" value="Mterf"/>
    <property type="match status" value="9"/>
</dbReference>
<keyword evidence="5" id="KW-1185">Reference proteome</keyword>